<evidence type="ECO:0000313" key="2">
    <source>
        <dbReference type="EMBL" id="KZT72410.1"/>
    </source>
</evidence>
<sequence length="272" mass="30453">MSVSTIPTDVPLLPPYHEEFYFEDGNLTLLVEDTLFRVFRSSFTRHSAVWRELFDLPHPTNEPMEGSGDEHPLILYGISKFELERLLWIIYPADFGACKARTQDDWTAILDLATRWEFDDVRALAICELQKLSIDPVDRIVLSRKFDISGRWTLAAYAALCQRADALSLEEARQLGLETTVRIARLREQIHRGALVCSKRHRQAPASRQVANGVSPVSSSPSRKPGQPADARFGKPPPSGSRNVRKPLAKIAPDVYRMVADVFGVDGAVQAA</sequence>
<evidence type="ECO:0000256" key="1">
    <source>
        <dbReference type="SAM" id="MobiDB-lite"/>
    </source>
</evidence>
<evidence type="ECO:0008006" key="4">
    <source>
        <dbReference type="Google" id="ProtNLM"/>
    </source>
</evidence>
<gene>
    <name evidence="2" type="ORF">DAEQUDRAFT_664420</name>
</gene>
<evidence type="ECO:0000313" key="3">
    <source>
        <dbReference type="Proteomes" id="UP000076727"/>
    </source>
</evidence>
<name>A0A165SS54_9APHY</name>
<proteinExistence type="predicted"/>
<dbReference type="EMBL" id="KV429041">
    <property type="protein sequence ID" value="KZT72410.1"/>
    <property type="molecule type" value="Genomic_DNA"/>
</dbReference>
<protein>
    <recommendedName>
        <fullName evidence="4">BTB domain-containing protein</fullName>
    </recommendedName>
</protein>
<dbReference type="OrthoDB" id="2367075at2759"/>
<organism evidence="2 3">
    <name type="scientific">Daedalea quercina L-15889</name>
    <dbReference type="NCBI Taxonomy" id="1314783"/>
    <lineage>
        <taxon>Eukaryota</taxon>
        <taxon>Fungi</taxon>
        <taxon>Dikarya</taxon>
        <taxon>Basidiomycota</taxon>
        <taxon>Agaricomycotina</taxon>
        <taxon>Agaricomycetes</taxon>
        <taxon>Polyporales</taxon>
        <taxon>Fomitopsis</taxon>
    </lineage>
</organism>
<reference evidence="2 3" key="1">
    <citation type="journal article" date="2016" name="Mol. Biol. Evol.">
        <title>Comparative Genomics of Early-Diverging Mushroom-Forming Fungi Provides Insights into the Origins of Lignocellulose Decay Capabilities.</title>
        <authorList>
            <person name="Nagy L.G."/>
            <person name="Riley R."/>
            <person name="Tritt A."/>
            <person name="Adam C."/>
            <person name="Daum C."/>
            <person name="Floudas D."/>
            <person name="Sun H."/>
            <person name="Yadav J.S."/>
            <person name="Pangilinan J."/>
            <person name="Larsson K.H."/>
            <person name="Matsuura K."/>
            <person name="Barry K."/>
            <person name="Labutti K."/>
            <person name="Kuo R."/>
            <person name="Ohm R.A."/>
            <person name="Bhattacharya S.S."/>
            <person name="Shirouzu T."/>
            <person name="Yoshinaga Y."/>
            <person name="Martin F.M."/>
            <person name="Grigoriev I.V."/>
            <person name="Hibbett D.S."/>
        </authorList>
    </citation>
    <scope>NUCLEOTIDE SEQUENCE [LARGE SCALE GENOMIC DNA]</scope>
    <source>
        <strain evidence="2 3">L-15889</strain>
    </source>
</reference>
<accession>A0A165SS54</accession>
<dbReference type="STRING" id="1314783.A0A165SS54"/>
<dbReference type="Proteomes" id="UP000076727">
    <property type="component" value="Unassembled WGS sequence"/>
</dbReference>
<dbReference type="AlphaFoldDB" id="A0A165SS54"/>
<feature type="region of interest" description="Disordered" evidence="1">
    <location>
        <begin position="200"/>
        <end position="247"/>
    </location>
</feature>
<keyword evidence="3" id="KW-1185">Reference proteome</keyword>